<dbReference type="EMBL" id="CP041253">
    <property type="protein sequence ID" value="QDH77859.1"/>
    <property type="molecule type" value="Genomic_DNA"/>
</dbReference>
<dbReference type="OrthoDB" id="1445985at2"/>
<sequence>MINIQKDELIIELIRQDLKHNQLIQGLDNLDLDAGHRHHLGIMDLVKRLMEVPEHFENDFLDTYMGYMDRCLDYPISSLGEELWYLAEECYEGLRPLDVV</sequence>
<accession>A0A514CDF8</accession>
<keyword evidence="2" id="KW-1185">Reference proteome</keyword>
<dbReference type="Proteomes" id="UP000316614">
    <property type="component" value="Chromosome"/>
</dbReference>
<gene>
    <name evidence="1" type="ORF">FKX85_01880</name>
</gene>
<dbReference type="AlphaFoldDB" id="A0A514CDF8"/>
<reference evidence="1 2" key="1">
    <citation type="submission" date="2019-06" db="EMBL/GenBank/DDBJ databases">
        <title>Echinicola alkalisoli sp. nov. isolated from saline soil.</title>
        <authorList>
            <person name="Sun J.-Q."/>
            <person name="Xu L."/>
        </authorList>
    </citation>
    <scope>NUCLEOTIDE SEQUENCE [LARGE SCALE GENOMIC DNA]</scope>
    <source>
        <strain evidence="1 2">LN3S3</strain>
    </source>
</reference>
<evidence type="ECO:0000313" key="1">
    <source>
        <dbReference type="EMBL" id="QDH77859.1"/>
    </source>
</evidence>
<name>A0A514CDF8_9BACT</name>
<dbReference type="KEGG" id="echi:FKX85_01880"/>
<evidence type="ECO:0000313" key="2">
    <source>
        <dbReference type="Proteomes" id="UP000316614"/>
    </source>
</evidence>
<proteinExistence type="predicted"/>
<organism evidence="1 2">
    <name type="scientific">Echinicola soli</name>
    <dbReference type="NCBI Taxonomy" id="2591634"/>
    <lineage>
        <taxon>Bacteria</taxon>
        <taxon>Pseudomonadati</taxon>
        <taxon>Bacteroidota</taxon>
        <taxon>Cytophagia</taxon>
        <taxon>Cytophagales</taxon>
        <taxon>Cyclobacteriaceae</taxon>
        <taxon>Echinicola</taxon>
    </lineage>
</organism>
<dbReference type="RefSeq" id="WP_141613123.1">
    <property type="nucleotide sequence ID" value="NZ_CP041253.1"/>
</dbReference>
<protein>
    <submittedName>
        <fullName evidence="1">Uncharacterized protein</fullName>
    </submittedName>
</protein>